<gene>
    <name evidence="2" type="ORF">N0V87_003064</name>
</gene>
<feature type="compositionally biased region" description="Basic residues" evidence="1">
    <location>
        <begin position="794"/>
        <end position="803"/>
    </location>
</feature>
<organism evidence="2 3">
    <name type="scientific">Didymella glomerata</name>
    <dbReference type="NCBI Taxonomy" id="749621"/>
    <lineage>
        <taxon>Eukaryota</taxon>
        <taxon>Fungi</taxon>
        <taxon>Dikarya</taxon>
        <taxon>Ascomycota</taxon>
        <taxon>Pezizomycotina</taxon>
        <taxon>Dothideomycetes</taxon>
        <taxon>Pleosporomycetidae</taxon>
        <taxon>Pleosporales</taxon>
        <taxon>Pleosporineae</taxon>
        <taxon>Didymellaceae</taxon>
        <taxon>Didymella</taxon>
    </lineage>
</organism>
<proteinExistence type="predicted"/>
<evidence type="ECO:0000256" key="1">
    <source>
        <dbReference type="SAM" id="MobiDB-lite"/>
    </source>
</evidence>
<feature type="compositionally biased region" description="Polar residues" evidence="1">
    <location>
        <begin position="125"/>
        <end position="136"/>
    </location>
</feature>
<feature type="compositionally biased region" description="Basic and acidic residues" evidence="1">
    <location>
        <begin position="72"/>
        <end position="83"/>
    </location>
</feature>
<feature type="compositionally biased region" description="Low complexity" evidence="1">
    <location>
        <begin position="24"/>
        <end position="34"/>
    </location>
</feature>
<dbReference type="AlphaFoldDB" id="A0A9W8X2R1"/>
<reference evidence="2" key="1">
    <citation type="submission" date="2022-10" db="EMBL/GenBank/DDBJ databases">
        <title>Tapping the CABI collections for fungal endophytes: first genome assemblies for Collariella, Neodidymelliopsis, Ascochyta clinopodiicola, Didymella pomorum, Didymosphaeria variabile, Neocosmospora piperis and Neocucurbitaria cava.</title>
        <authorList>
            <person name="Hill R."/>
        </authorList>
    </citation>
    <scope>NUCLEOTIDE SEQUENCE</scope>
    <source>
        <strain evidence="2">IMI 360193</strain>
    </source>
</reference>
<feature type="region of interest" description="Disordered" evidence="1">
    <location>
        <begin position="1"/>
        <end position="191"/>
    </location>
</feature>
<feature type="compositionally biased region" description="Basic and acidic residues" evidence="1">
    <location>
        <begin position="767"/>
        <end position="778"/>
    </location>
</feature>
<accession>A0A9W8X2R1</accession>
<feature type="compositionally biased region" description="Low complexity" evidence="1">
    <location>
        <begin position="171"/>
        <end position="187"/>
    </location>
</feature>
<feature type="region of interest" description="Disordered" evidence="1">
    <location>
        <begin position="726"/>
        <end position="828"/>
    </location>
</feature>
<feature type="compositionally biased region" description="Polar residues" evidence="1">
    <location>
        <begin position="144"/>
        <end position="162"/>
    </location>
</feature>
<feature type="region of interest" description="Disordered" evidence="1">
    <location>
        <begin position="210"/>
        <end position="244"/>
    </location>
</feature>
<dbReference type="EMBL" id="JAPEUV010000021">
    <property type="protein sequence ID" value="KAJ4339623.1"/>
    <property type="molecule type" value="Genomic_DNA"/>
</dbReference>
<evidence type="ECO:0000313" key="2">
    <source>
        <dbReference type="EMBL" id="KAJ4339623.1"/>
    </source>
</evidence>
<feature type="compositionally biased region" description="Polar residues" evidence="1">
    <location>
        <begin position="232"/>
        <end position="244"/>
    </location>
</feature>
<feature type="compositionally biased region" description="Basic and acidic residues" evidence="1">
    <location>
        <begin position="215"/>
        <end position="230"/>
    </location>
</feature>
<comment type="caution">
    <text evidence="2">The sequence shown here is derived from an EMBL/GenBank/DDBJ whole genome shotgun (WGS) entry which is preliminary data.</text>
</comment>
<feature type="region of interest" description="Disordered" evidence="1">
    <location>
        <begin position="530"/>
        <end position="569"/>
    </location>
</feature>
<keyword evidence="3" id="KW-1185">Reference proteome</keyword>
<name>A0A9W8X2R1_9PLEO</name>
<feature type="compositionally biased region" description="Polar residues" evidence="1">
    <location>
        <begin position="1"/>
        <end position="11"/>
    </location>
</feature>
<protein>
    <submittedName>
        <fullName evidence="2">Uncharacterized protein</fullName>
    </submittedName>
</protein>
<dbReference type="Proteomes" id="UP001140562">
    <property type="component" value="Unassembled WGS sequence"/>
</dbReference>
<evidence type="ECO:0000313" key="3">
    <source>
        <dbReference type="Proteomes" id="UP001140562"/>
    </source>
</evidence>
<dbReference type="OrthoDB" id="3799451at2759"/>
<sequence>MARTQDQGQARTTRRSSARNKAPSNTSTTSSTTSAGPERPATRRKASSKASRSSNPHAVASALSTATGKSAPLEKRSRQNVDHDDSEAGADTLPDGASTEAAPLNKRRKQGPVSGRYQVVGLASHATSSNSAPSNNRSKRAADTTRTGRGQIQFSQDRNSTSDGDEDPECTLTTSSSSLSDPPSSDPEAAQPQVFTRGQPQQNFAIPPKSQLAQREVDEAKAAHDNEKNKAQKMTVSAQPQEPQRIQNRFQLEAELDAKNTVMAGAKRKRTDDVAARRELEKQQKAAELERLDAKIIPAPLPYRLQLPTLAPRQNHTGRSLKLNLVAGDPTFPLTPRVRELFVSFLMDAMRDCRVAQDKVALTTNYWHVWLKPVHEGRYTYEEIDMERVCRKLINIAEALHAHGLGATDIYCPETIRKAMTAQPMLFENRISKLGALMRKTKARCNEFMLGNTLEDTVALIDLKVSDQKSNNANNHMRSVKIEQTNKFLQVPKGSKWPKDKKGRPLKHSDLVALGYFTPDGMMVDGVKDEHDAVNDGSDSQPATAVHQLPHPAPASTHQHEGPQGQKPNLDWLAEWNISHTNLTSPFLMPNVELLEAFSPTYPRGAFEGYESGGSGGEHAYSNIWQPPVGSEPFTPMSPALIDPALNIFDGGPASSASGGFDNFSVGNGQQMGPYAGMPSPYDSDMAFAGLWEIPQGLQTGPAYYTRPEAQQAFVSDGAEHELLKINRHTSGTNPVKPVAEVEESREIGEGQDEGVIQPVNKRARRGKLDPDSSKERQGVSTNSLLRTHTARPSAKHGSKRQVSKVYKSGRPIHENLTSSKAADAEND</sequence>